<name>A0A0D0DXN1_9AGAM</name>
<organism evidence="1 2">
    <name type="scientific">Paxillus rubicundulus Ve08.2h10</name>
    <dbReference type="NCBI Taxonomy" id="930991"/>
    <lineage>
        <taxon>Eukaryota</taxon>
        <taxon>Fungi</taxon>
        <taxon>Dikarya</taxon>
        <taxon>Basidiomycota</taxon>
        <taxon>Agaricomycotina</taxon>
        <taxon>Agaricomycetes</taxon>
        <taxon>Agaricomycetidae</taxon>
        <taxon>Boletales</taxon>
        <taxon>Paxilineae</taxon>
        <taxon>Paxillaceae</taxon>
        <taxon>Paxillus</taxon>
    </lineage>
</organism>
<dbReference type="EMBL" id="KN824836">
    <property type="protein sequence ID" value="KIL00339.1"/>
    <property type="molecule type" value="Genomic_DNA"/>
</dbReference>
<protein>
    <submittedName>
        <fullName evidence="1">Uncharacterized protein</fullName>
    </submittedName>
</protein>
<accession>A0A0D0DXN1</accession>
<sequence>MPSPRTCHLPAKRFELLPSLFHPFTCDSTSCRPIATPANPPRGRGLAPLMRTVNMNNYVATDNSYQL</sequence>
<keyword evidence="2" id="KW-1185">Reference proteome</keyword>
<reference evidence="2" key="2">
    <citation type="submission" date="2015-01" db="EMBL/GenBank/DDBJ databases">
        <title>Evolutionary Origins and Diversification of the Mycorrhizal Mutualists.</title>
        <authorList>
            <consortium name="DOE Joint Genome Institute"/>
            <consortium name="Mycorrhizal Genomics Consortium"/>
            <person name="Kohler A."/>
            <person name="Kuo A."/>
            <person name="Nagy L.G."/>
            <person name="Floudas D."/>
            <person name="Copeland A."/>
            <person name="Barry K.W."/>
            <person name="Cichocki N."/>
            <person name="Veneault-Fourrey C."/>
            <person name="LaButti K."/>
            <person name="Lindquist E.A."/>
            <person name="Lipzen A."/>
            <person name="Lundell T."/>
            <person name="Morin E."/>
            <person name="Murat C."/>
            <person name="Riley R."/>
            <person name="Ohm R."/>
            <person name="Sun H."/>
            <person name="Tunlid A."/>
            <person name="Henrissat B."/>
            <person name="Grigoriev I.V."/>
            <person name="Hibbett D.S."/>
            <person name="Martin F."/>
        </authorList>
    </citation>
    <scope>NUCLEOTIDE SEQUENCE [LARGE SCALE GENOMIC DNA]</scope>
    <source>
        <strain evidence="2">Ve08.2h10</strain>
    </source>
</reference>
<evidence type="ECO:0000313" key="1">
    <source>
        <dbReference type="EMBL" id="KIL00339.1"/>
    </source>
</evidence>
<dbReference type="AlphaFoldDB" id="A0A0D0DXN1"/>
<dbReference type="Proteomes" id="UP000054538">
    <property type="component" value="Unassembled WGS sequence"/>
</dbReference>
<proteinExistence type="predicted"/>
<reference evidence="1 2" key="1">
    <citation type="submission" date="2014-04" db="EMBL/GenBank/DDBJ databases">
        <authorList>
            <consortium name="DOE Joint Genome Institute"/>
            <person name="Kuo A."/>
            <person name="Kohler A."/>
            <person name="Jargeat P."/>
            <person name="Nagy L.G."/>
            <person name="Floudas D."/>
            <person name="Copeland A."/>
            <person name="Barry K.W."/>
            <person name="Cichocki N."/>
            <person name="Veneault-Fourrey C."/>
            <person name="LaButti K."/>
            <person name="Lindquist E.A."/>
            <person name="Lipzen A."/>
            <person name="Lundell T."/>
            <person name="Morin E."/>
            <person name="Murat C."/>
            <person name="Sun H."/>
            <person name="Tunlid A."/>
            <person name="Henrissat B."/>
            <person name="Grigoriev I.V."/>
            <person name="Hibbett D.S."/>
            <person name="Martin F."/>
            <person name="Nordberg H.P."/>
            <person name="Cantor M.N."/>
            <person name="Hua S.X."/>
        </authorList>
    </citation>
    <scope>NUCLEOTIDE SEQUENCE [LARGE SCALE GENOMIC DNA]</scope>
    <source>
        <strain evidence="1 2">Ve08.2h10</strain>
    </source>
</reference>
<dbReference type="InParanoid" id="A0A0D0DXN1"/>
<evidence type="ECO:0000313" key="2">
    <source>
        <dbReference type="Proteomes" id="UP000054538"/>
    </source>
</evidence>
<dbReference type="HOGENOM" id="CLU_2813124_0_0_1"/>
<gene>
    <name evidence="1" type="ORF">PAXRUDRAFT_821799</name>
</gene>